<feature type="compositionally biased region" description="Basic residues" evidence="1">
    <location>
        <begin position="48"/>
        <end position="58"/>
    </location>
</feature>
<dbReference type="AlphaFoldDB" id="A0A1I7TXL8"/>
<dbReference type="Proteomes" id="UP000095282">
    <property type="component" value="Unplaced"/>
</dbReference>
<dbReference type="WBParaSite" id="Csp11.Scaffold629.g12817.t1">
    <property type="protein sequence ID" value="Csp11.Scaffold629.g12817.t1"/>
    <property type="gene ID" value="Csp11.Scaffold629.g12817"/>
</dbReference>
<reference evidence="3" key="1">
    <citation type="submission" date="2016-11" db="UniProtKB">
        <authorList>
            <consortium name="WormBaseParasite"/>
        </authorList>
    </citation>
    <scope>IDENTIFICATION</scope>
</reference>
<keyword evidence="2" id="KW-1185">Reference proteome</keyword>
<evidence type="ECO:0000313" key="3">
    <source>
        <dbReference type="WBParaSite" id="Csp11.Scaffold629.g12817.t1"/>
    </source>
</evidence>
<sequence length="277" mass="30864">MDGFVRLFCGCCGMGGDPEPPYSQLHDDSVTPVRDPPLQQQRQPTNGTHHHHGAAHHQHPNEPLQDQGFVNPVHDLTIDATDGPNHYGDNYSDSASPPLDLDDEVVEDEAREKEQLDNIVENTQHSIIAVGQTDVDGVIMLDTQYREKAYKQKMNKISTTQPTVHHHENAYDLVFEPQMPPIQIPLSYDQVSSTISPYPTERMPFSCPDMKTLHVAKPMGTRNTQFLVEHPELSKAGKSLEITKGGRARVAEVLDQIHAGIVGVEVEPRDLIATMDF</sequence>
<evidence type="ECO:0000313" key="2">
    <source>
        <dbReference type="Proteomes" id="UP000095282"/>
    </source>
</evidence>
<accession>A0A1I7TXL8</accession>
<organism evidence="2 3">
    <name type="scientific">Caenorhabditis tropicalis</name>
    <dbReference type="NCBI Taxonomy" id="1561998"/>
    <lineage>
        <taxon>Eukaryota</taxon>
        <taxon>Metazoa</taxon>
        <taxon>Ecdysozoa</taxon>
        <taxon>Nematoda</taxon>
        <taxon>Chromadorea</taxon>
        <taxon>Rhabditida</taxon>
        <taxon>Rhabditina</taxon>
        <taxon>Rhabditomorpha</taxon>
        <taxon>Rhabditoidea</taxon>
        <taxon>Rhabditidae</taxon>
        <taxon>Peloderinae</taxon>
        <taxon>Caenorhabditis</taxon>
    </lineage>
</organism>
<feature type="region of interest" description="Disordered" evidence="1">
    <location>
        <begin position="20"/>
        <end position="99"/>
    </location>
</feature>
<protein>
    <submittedName>
        <fullName evidence="3">Ragulator complex protein LAMTOR1</fullName>
    </submittedName>
</protein>
<evidence type="ECO:0000256" key="1">
    <source>
        <dbReference type="SAM" id="MobiDB-lite"/>
    </source>
</evidence>
<dbReference type="eggNOG" id="ENOG502TGWA">
    <property type="taxonomic scope" value="Eukaryota"/>
</dbReference>
<name>A0A1I7TXL8_9PELO</name>
<proteinExistence type="predicted"/>